<gene>
    <name evidence="1" type="ORF">GWK08_18275</name>
</gene>
<evidence type="ECO:0000313" key="1">
    <source>
        <dbReference type="EMBL" id="NER15407.1"/>
    </source>
</evidence>
<accession>A0A6P0UR81</accession>
<evidence type="ECO:0000313" key="2">
    <source>
        <dbReference type="Proteomes" id="UP000468581"/>
    </source>
</evidence>
<keyword evidence="2" id="KW-1185">Reference proteome</keyword>
<dbReference type="EMBL" id="JAABOO010000004">
    <property type="protein sequence ID" value="NER15407.1"/>
    <property type="molecule type" value="Genomic_DNA"/>
</dbReference>
<dbReference type="InterPro" id="IPR010982">
    <property type="entry name" value="Lambda_DNA-bd_dom_sf"/>
</dbReference>
<dbReference type="Proteomes" id="UP000468581">
    <property type="component" value="Unassembled WGS sequence"/>
</dbReference>
<dbReference type="AlphaFoldDB" id="A0A6P0UR81"/>
<comment type="caution">
    <text evidence="1">The sequence shown here is derived from an EMBL/GenBank/DDBJ whole genome shotgun (WGS) entry which is preliminary data.</text>
</comment>
<dbReference type="GO" id="GO:0003677">
    <property type="term" value="F:DNA binding"/>
    <property type="evidence" value="ECO:0007669"/>
    <property type="project" value="InterPro"/>
</dbReference>
<dbReference type="CDD" id="cd00093">
    <property type="entry name" value="HTH_XRE"/>
    <property type="match status" value="1"/>
</dbReference>
<reference evidence="1 2" key="1">
    <citation type="submission" date="2020-01" db="EMBL/GenBank/DDBJ databases">
        <title>Leptobacterium flavescens.</title>
        <authorList>
            <person name="Wang G."/>
        </authorList>
    </citation>
    <scope>NUCLEOTIDE SEQUENCE [LARGE SCALE GENOMIC DNA]</scope>
    <source>
        <strain evidence="1 2">KCTC 22160</strain>
    </source>
</reference>
<organism evidence="1 2">
    <name type="scientific">Leptobacterium flavescens</name>
    <dbReference type="NCBI Taxonomy" id="472055"/>
    <lineage>
        <taxon>Bacteria</taxon>
        <taxon>Pseudomonadati</taxon>
        <taxon>Bacteroidota</taxon>
        <taxon>Flavobacteriia</taxon>
        <taxon>Flavobacteriales</taxon>
        <taxon>Flavobacteriaceae</taxon>
        <taxon>Leptobacterium</taxon>
    </lineage>
</organism>
<name>A0A6P0UR81_9FLAO</name>
<dbReference type="RefSeq" id="WP_163608682.1">
    <property type="nucleotide sequence ID" value="NZ_JAABOO010000004.1"/>
</dbReference>
<dbReference type="SUPFAM" id="SSF47413">
    <property type="entry name" value="lambda repressor-like DNA-binding domains"/>
    <property type="match status" value="1"/>
</dbReference>
<proteinExistence type="predicted"/>
<sequence>MKIVDRIKLFIEYKNVSLRKFDESIGMSKGYMSRQIKSNASVGGDVLEKIIDTYPDLNPIWLLQGKGEMVLPPNVINEQGIGYSSASDAFANTLLQYFDHPEIRKKIGDIIDQHLQDKQD</sequence>
<evidence type="ECO:0008006" key="3">
    <source>
        <dbReference type="Google" id="ProtNLM"/>
    </source>
</evidence>
<protein>
    <recommendedName>
        <fullName evidence="3">XRE family transcriptional regulator</fullName>
    </recommendedName>
</protein>
<dbReference type="InterPro" id="IPR001387">
    <property type="entry name" value="Cro/C1-type_HTH"/>
</dbReference>